<feature type="compositionally biased region" description="Basic and acidic residues" evidence="1">
    <location>
        <begin position="53"/>
        <end position="75"/>
    </location>
</feature>
<evidence type="ECO:0000256" key="1">
    <source>
        <dbReference type="SAM" id="MobiDB-lite"/>
    </source>
</evidence>
<name>W2LD72_PHYNI</name>
<dbReference type="AlphaFoldDB" id="W2LD72"/>
<accession>W2LD72</accession>
<sequence>MPEEEESTLKLPLVEEELVCSLETGSVQCPSSPRLAGRIKSLSRPLTVVPPRHRAEVSEQEAKRDEKLRLEAEQR</sequence>
<dbReference type="VEuPathDB" id="FungiDB:PPTG_24763"/>
<feature type="region of interest" description="Disordered" evidence="1">
    <location>
        <begin position="50"/>
        <end position="75"/>
    </location>
</feature>
<reference evidence="2" key="1">
    <citation type="submission" date="2013-11" db="EMBL/GenBank/DDBJ databases">
        <title>The Genome Sequence of Phytophthora parasitica CHvinca01.</title>
        <authorList>
            <consortium name="The Broad Institute Genomics Platform"/>
            <person name="Russ C."/>
            <person name="Tyler B."/>
            <person name="Panabieres F."/>
            <person name="Shan W."/>
            <person name="Tripathy S."/>
            <person name="Grunwald N."/>
            <person name="Machado M."/>
            <person name="Johnson C.S."/>
            <person name="Arredondo F."/>
            <person name="Hong C."/>
            <person name="Coffey M."/>
            <person name="Young S.K."/>
            <person name="Zeng Q."/>
            <person name="Gargeya S."/>
            <person name="Fitzgerald M."/>
            <person name="Abouelleil A."/>
            <person name="Alvarado L."/>
            <person name="Chapman S.B."/>
            <person name="Gainer-Dewar J."/>
            <person name="Goldberg J."/>
            <person name="Griggs A."/>
            <person name="Gujja S."/>
            <person name="Hansen M."/>
            <person name="Howarth C."/>
            <person name="Imamovic A."/>
            <person name="Ireland A."/>
            <person name="Larimer J."/>
            <person name="McCowan C."/>
            <person name="Murphy C."/>
            <person name="Pearson M."/>
            <person name="Poon T.W."/>
            <person name="Priest M."/>
            <person name="Roberts A."/>
            <person name="Saif S."/>
            <person name="Shea T."/>
            <person name="Sykes S."/>
            <person name="Wortman J."/>
            <person name="Nusbaum C."/>
            <person name="Birren B."/>
        </authorList>
    </citation>
    <scope>NUCLEOTIDE SEQUENCE [LARGE SCALE GENOMIC DNA]</scope>
    <source>
        <strain evidence="2">CHvinca01</strain>
    </source>
</reference>
<proteinExistence type="predicted"/>
<protein>
    <submittedName>
        <fullName evidence="2">Uncharacterized protein</fullName>
    </submittedName>
</protein>
<evidence type="ECO:0000313" key="2">
    <source>
        <dbReference type="EMBL" id="ETL95351.1"/>
    </source>
</evidence>
<organism evidence="2">
    <name type="scientific">Phytophthora nicotianae</name>
    <name type="common">Potato buckeye rot agent</name>
    <name type="synonym">Phytophthora parasitica</name>
    <dbReference type="NCBI Taxonomy" id="4792"/>
    <lineage>
        <taxon>Eukaryota</taxon>
        <taxon>Sar</taxon>
        <taxon>Stramenopiles</taxon>
        <taxon>Oomycota</taxon>
        <taxon>Peronosporomycetes</taxon>
        <taxon>Peronosporales</taxon>
        <taxon>Peronosporaceae</taxon>
        <taxon>Phytophthora</taxon>
    </lineage>
</organism>
<dbReference type="EMBL" id="KI679103">
    <property type="protein sequence ID" value="ETL95351.1"/>
    <property type="molecule type" value="Genomic_DNA"/>
</dbReference>
<dbReference type="Proteomes" id="UP000054423">
    <property type="component" value="Unassembled WGS sequence"/>
</dbReference>
<gene>
    <name evidence="2" type="ORF">L917_06834</name>
</gene>